<accession>A0A1B2EX41</accession>
<dbReference type="Gene3D" id="3.40.50.300">
    <property type="entry name" value="P-loop containing nucleotide triphosphate hydrolases"/>
    <property type="match status" value="1"/>
</dbReference>
<comment type="subcellular location">
    <subcellularLocation>
        <location evidence="1">Cell inner membrane</location>
        <topology evidence="1">Peripheral membrane protein</topology>
    </subcellularLocation>
</comment>
<evidence type="ECO:0000259" key="8">
    <source>
        <dbReference type="PROSITE" id="PS50893"/>
    </source>
</evidence>
<name>A0A1B2EX41_9HYPH</name>
<keyword evidence="3" id="KW-0813">Transport</keyword>
<evidence type="ECO:0000256" key="6">
    <source>
        <dbReference type="ARBA" id="ARBA00022840"/>
    </source>
</evidence>
<dbReference type="InterPro" id="IPR013563">
    <property type="entry name" value="Oligopep_ABC_C"/>
</dbReference>
<feature type="domain" description="ABC transporter" evidence="8">
    <location>
        <begin position="14"/>
        <end position="260"/>
    </location>
</feature>
<keyword evidence="9" id="KW-0614">Plasmid</keyword>
<comment type="similarity">
    <text evidence="2">Belongs to the ABC transporter superfamily.</text>
</comment>
<dbReference type="PANTHER" id="PTHR43297">
    <property type="entry name" value="OLIGOPEPTIDE TRANSPORT ATP-BINDING PROTEIN APPD"/>
    <property type="match status" value="1"/>
</dbReference>
<keyword evidence="5" id="KW-0547">Nucleotide-binding</keyword>
<dbReference type="InterPro" id="IPR003439">
    <property type="entry name" value="ABC_transporter-like_ATP-bd"/>
</dbReference>
<dbReference type="InterPro" id="IPR017871">
    <property type="entry name" value="ABC_transporter-like_CS"/>
</dbReference>
<geneLocation type="plasmid" evidence="9">
    <name>unnamed2</name>
</geneLocation>
<proteinExistence type="inferred from homology"/>
<dbReference type="EMBL" id="CP016619">
    <property type="protein sequence ID" value="ANY84457.1"/>
    <property type="molecule type" value="Genomic_DNA"/>
</dbReference>
<dbReference type="OrthoDB" id="9815712at2"/>
<keyword evidence="4" id="KW-1003">Cell membrane</keyword>
<dbReference type="PANTHER" id="PTHR43297:SF2">
    <property type="entry name" value="DIPEPTIDE TRANSPORT ATP-BINDING PROTEIN DPPD"/>
    <property type="match status" value="1"/>
</dbReference>
<evidence type="ECO:0000256" key="3">
    <source>
        <dbReference type="ARBA" id="ARBA00022448"/>
    </source>
</evidence>
<dbReference type="SMART" id="SM00382">
    <property type="entry name" value="AAA"/>
    <property type="match status" value="1"/>
</dbReference>
<dbReference type="RefSeq" id="WP_099515347.1">
    <property type="nucleotide sequence ID" value="NZ_CP016619.1"/>
</dbReference>
<dbReference type="AlphaFoldDB" id="A0A1B2EX41"/>
<evidence type="ECO:0000256" key="5">
    <source>
        <dbReference type="ARBA" id="ARBA00022741"/>
    </source>
</evidence>
<organism evidence="9">
    <name type="scientific">Microvirga ossetica</name>
    <dbReference type="NCBI Taxonomy" id="1882682"/>
    <lineage>
        <taxon>Bacteria</taxon>
        <taxon>Pseudomonadati</taxon>
        <taxon>Pseudomonadota</taxon>
        <taxon>Alphaproteobacteria</taxon>
        <taxon>Hyphomicrobiales</taxon>
        <taxon>Methylobacteriaceae</taxon>
        <taxon>Microvirga</taxon>
    </lineage>
</organism>
<evidence type="ECO:0000256" key="1">
    <source>
        <dbReference type="ARBA" id="ARBA00004417"/>
    </source>
</evidence>
<dbReference type="InterPro" id="IPR003593">
    <property type="entry name" value="AAA+_ATPase"/>
</dbReference>
<evidence type="ECO:0000256" key="7">
    <source>
        <dbReference type="ARBA" id="ARBA00023136"/>
    </source>
</evidence>
<evidence type="ECO:0000256" key="2">
    <source>
        <dbReference type="ARBA" id="ARBA00005417"/>
    </source>
</evidence>
<keyword evidence="7" id="KW-0472">Membrane</keyword>
<dbReference type="PROSITE" id="PS00211">
    <property type="entry name" value="ABC_TRANSPORTER_1"/>
    <property type="match status" value="1"/>
</dbReference>
<dbReference type="CDD" id="cd03257">
    <property type="entry name" value="ABC_NikE_OppD_transporters"/>
    <property type="match status" value="1"/>
</dbReference>
<dbReference type="GO" id="GO:0005886">
    <property type="term" value="C:plasma membrane"/>
    <property type="evidence" value="ECO:0007669"/>
    <property type="project" value="UniProtKB-SubCell"/>
</dbReference>
<dbReference type="GO" id="GO:0016887">
    <property type="term" value="F:ATP hydrolysis activity"/>
    <property type="evidence" value="ECO:0007669"/>
    <property type="project" value="InterPro"/>
</dbReference>
<dbReference type="GO" id="GO:0055085">
    <property type="term" value="P:transmembrane transport"/>
    <property type="evidence" value="ECO:0007669"/>
    <property type="project" value="UniProtKB-ARBA"/>
</dbReference>
<reference evidence="9" key="1">
    <citation type="submission" date="2016-07" db="EMBL/GenBank/DDBJ databases">
        <title>Microvirga ossetica sp. nov. a new species of rhizobia isolated from root nodules of the legume species Vicia alpestris Steven originated from North Ossetia region in the Caucasus.</title>
        <authorList>
            <person name="Safronova V.I."/>
            <person name="Kuznetsova I.G."/>
            <person name="Sazanova A.L."/>
            <person name="Belimov A."/>
            <person name="Andronov E."/>
            <person name="Osledkin Y.S."/>
            <person name="Onishchuk O.P."/>
            <person name="Kurchak O.N."/>
            <person name="Shaposhnikov A.I."/>
            <person name="Willems A."/>
            <person name="Tikhonovich I.A."/>
        </authorList>
    </citation>
    <scope>NUCLEOTIDE SEQUENCE [LARGE SCALE GENOMIC DNA]</scope>
    <source>
        <strain evidence="9">V5/3M</strain>
        <plasmid evidence="9">unnamed2</plasmid>
    </source>
</reference>
<evidence type="ECO:0000256" key="4">
    <source>
        <dbReference type="ARBA" id="ARBA00022475"/>
    </source>
</evidence>
<dbReference type="Pfam" id="PF00005">
    <property type="entry name" value="ABC_tran"/>
    <property type="match status" value="1"/>
</dbReference>
<dbReference type="InterPro" id="IPR050388">
    <property type="entry name" value="ABC_Ni/Peptide_Import"/>
</dbReference>
<evidence type="ECO:0000313" key="9">
    <source>
        <dbReference type="EMBL" id="ANY84457.1"/>
    </source>
</evidence>
<gene>
    <name evidence="9" type="ORF">BB934_40365</name>
</gene>
<dbReference type="GO" id="GO:0015833">
    <property type="term" value="P:peptide transport"/>
    <property type="evidence" value="ECO:0007669"/>
    <property type="project" value="InterPro"/>
</dbReference>
<dbReference type="NCBIfam" id="TIGR01727">
    <property type="entry name" value="oligo_HPY"/>
    <property type="match status" value="1"/>
</dbReference>
<dbReference type="SUPFAM" id="SSF52540">
    <property type="entry name" value="P-loop containing nucleoside triphosphate hydrolases"/>
    <property type="match status" value="1"/>
</dbReference>
<dbReference type="GO" id="GO:0005524">
    <property type="term" value="F:ATP binding"/>
    <property type="evidence" value="ECO:0007669"/>
    <property type="project" value="UniProtKB-KW"/>
</dbReference>
<protein>
    <submittedName>
        <fullName evidence="9">Peptide ABC transporter ATP-binding protein</fullName>
    </submittedName>
</protein>
<keyword evidence="6 9" id="KW-0067">ATP-binding</keyword>
<dbReference type="FunFam" id="3.40.50.300:FF:000016">
    <property type="entry name" value="Oligopeptide ABC transporter ATP-binding component"/>
    <property type="match status" value="1"/>
</dbReference>
<dbReference type="InterPro" id="IPR027417">
    <property type="entry name" value="P-loop_NTPase"/>
</dbReference>
<dbReference type="Pfam" id="PF08352">
    <property type="entry name" value="oligo_HPY"/>
    <property type="match status" value="1"/>
</dbReference>
<dbReference type="PROSITE" id="PS50893">
    <property type="entry name" value="ABC_TRANSPORTER_2"/>
    <property type="match status" value="1"/>
</dbReference>
<sequence>MMTETAQRDEAPVLAIKDLRIQIAGLDVVDGVSLMAGKGRILAIVGESGCGKSLTALSILRLLPKAARIAEGRIELEGTDLAHLSEKNLEDIRGNQASIIFQEPVASLNPLMRVGAQVEEALRLHRGLSHAEAQGEAIAMLASVGIPDPQRRARQYPFELSGGMCQRVMIAAALICRPRLLIADEPTTALDVTIQAQILDLMKRLRDEVGTSIIIITHDMGVVAEMADDVAVMYGGRVVERGPVDTIFSAPAHPYTHLLLATVPRLDGHRKSALRTIEGIVPGVDQWPKGCRFRSRCPLATDVCERRPPLDPVDAVGHAAACWHTNRLRELA</sequence>
<dbReference type="KEGG" id="moc:BB934_40365"/>